<dbReference type="EMBL" id="MU003524">
    <property type="protein sequence ID" value="KAF2466596.1"/>
    <property type="molecule type" value="Genomic_DNA"/>
</dbReference>
<dbReference type="Proteomes" id="UP000799755">
    <property type="component" value="Unassembled WGS sequence"/>
</dbReference>
<keyword evidence="2" id="KW-1185">Reference proteome</keyword>
<sequence>MCHKNSERKRTSKECMVNQEKLLTLTDKATTDCDTRVEYRVLRKMINTDGSIFENRPSTSCPAGPRGIDLGKWIGREPVTTKRHLLVKARLSNSVNVFVSPSILIPASTLIFALLEGSAVCGVVLLDFIMKVVVTHGSHAWLTDGSHQSIQFLMPLWQEKNERPLGCELNSNADVSHSETADSSLRNGNLQRPALGSQQGKLRSPQSRERHRLRGLTAFSFKNITGLCMPQRVFRGFYSFPRQFRSHHSRFRVKTSILPIYTTGHPLNRINLGIERSQSVMKRDMHICFQVFTKDTEKQLGRNLEEEGSDGGKRRKRLESQRRICERLPAQKVRPTALKIPPEIYCTRVMDALALDKQGFGIASPSEA</sequence>
<protein>
    <submittedName>
        <fullName evidence="1">Uncharacterized protein</fullName>
    </submittedName>
</protein>
<evidence type="ECO:0000313" key="2">
    <source>
        <dbReference type="Proteomes" id="UP000799755"/>
    </source>
</evidence>
<proteinExistence type="predicted"/>
<accession>A0ACB6QKC8</accession>
<evidence type="ECO:0000313" key="1">
    <source>
        <dbReference type="EMBL" id="KAF2466596.1"/>
    </source>
</evidence>
<organism evidence="1 2">
    <name type="scientific">Lindgomyces ingoldianus</name>
    <dbReference type="NCBI Taxonomy" id="673940"/>
    <lineage>
        <taxon>Eukaryota</taxon>
        <taxon>Fungi</taxon>
        <taxon>Dikarya</taxon>
        <taxon>Ascomycota</taxon>
        <taxon>Pezizomycotina</taxon>
        <taxon>Dothideomycetes</taxon>
        <taxon>Pleosporomycetidae</taxon>
        <taxon>Pleosporales</taxon>
        <taxon>Lindgomycetaceae</taxon>
        <taxon>Lindgomyces</taxon>
    </lineage>
</organism>
<comment type="caution">
    <text evidence="1">The sequence shown here is derived from an EMBL/GenBank/DDBJ whole genome shotgun (WGS) entry which is preliminary data.</text>
</comment>
<gene>
    <name evidence="1" type="ORF">BDR25DRAFT_359492</name>
</gene>
<reference evidence="1" key="1">
    <citation type="journal article" date="2020" name="Stud. Mycol.">
        <title>101 Dothideomycetes genomes: a test case for predicting lifestyles and emergence of pathogens.</title>
        <authorList>
            <person name="Haridas S."/>
            <person name="Albert R."/>
            <person name="Binder M."/>
            <person name="Bloem J."/>
            <person name="Labutti K."/>
            <person name="Salamov A."/>
            <person name="Andreopoulos B."/>
            <person name="Baker S."/>
            <person name="Barry K."/>
            <person name="Bills G."/>
            <person name="Bluhm B."/>
            <person name="Cannon C."/>
            <person name="Castanera R."/>
            <person name="Culley D."/>
            <person name="Daum C."/>
            <person name="Ezra D."/>
            <person name="Gonzalez J."/>
            <person name="Henrissat B."/>
            <person name="Kuo A."/>
            <person name="Liang C."/>
            <person name="Lipzen A."/>
            <person name="Lutzoni F."/>
            <person name="Magnuson J."/>
            <person name="Mondo S."/>
            <person name="Nolan M."/>
            <person name="Ohm R."/>
            <person name="Pangilinan J."/>
            <person name="Park H.-J."/>
            <person name="Ramirez L."/>
            <person name="Alfaro M."/>
            <person name="Sun H."/>
            <person name="Tritt A."/>
            <person name="Yoshinaga Y."/>
            <person name="Zwiers L.-H."/>
            <person name="Turgeon B."/>
            <person name="Goodwin S."/>
            <person name="Spatafora J."/>
            <person name="Crous P."/>
            <person name="Grigoriev I."/>
        </authorList>
    </citation>
    <scope>NUCLEOTIDE SEQUENCE</scope>
    <source>
        <strain evidence="1">ATCC 200398</strain>
    </source>
</reference>
<name>A0ACB6QKC8_9PLEO</name>